<accession>A0A1L3MW18</accession>
<dbReference type="EMBL" id="CP016020">
    <property type="protein sequence ID" value="APH06535.1"/>
    <property type="molecule type" value="Genomic_DNA"/>
</dbReference>
<evidence type="ECO:0000313" key="1">
    <source>
        <dbReference type="EMBL" id="APH06535.1"/>
    </source>
</evidence>
<dbReference type="RefSeq" id="WP_072581337.1">
    <property type="nucleotide sequence ID" value="NZ_CP016020.1"/>
</dbReference>
<sequence>MADVIIFNIDQKQENTIKSKRKLSSPFESFTDQYISEGVKEIVLKWIDSIKFKDKIIRREPRVVSALMFEKYNKLLVFSESESEIQYFCVKIEEKYNVYLKELNLYQQLYNKFLSSNSNKIKVIALNIKEQFNEENVLNISDTEDELSFILRTNEEHTISITFTLGEDKYLTMDKRSVISIPDNVLEEERLKIYEELFELYA</sequence>
<dbReference type="Proteomes" id="UP000181936">
    <property type="component" value="Chromosome"/>
</dbReference>
<name>A0A1L3MW18_9BACI</name>
<reference evidence="1 2" key="1">
    <citation type="journal article" date="2016" name="Sci. Rep.">
        <title>Complete genome sequence and transcriptomic analysis of a novel marine strain Bacillus weihaiensis reveals the mechanism of brown algae degradation.</title>
        <authorList>
            <person name="Zhu Y."/>
            <person name="Chen P."/>
            <person name="Bao Y."/>
            <person name="Men Y."/>
            <person name="Zeng Y."/>
            <person name="Yang J."/>
            <person name="Sun J."/>
            <person name="Sun Y."/>
        </authorList>
    </citation>
    <scope>NUCLEOTIDE SEQUENCE [LARGE SCALE GENOMIC DNA]</scope>
    <source>
        <strain evidence="1 2">Alg07</strain>
    </source>
</reference>
<dbReference type="AlphaFoldDB" id="A0A1L3MW18"/>
<evidence type="ECO:0000313" key="2">
    <source>
        <dbReference type="Proteomes" id="UP000181936"/>
    </source>
</evidence>
<dbReference type="OrthoDB" id="2679529at2"/>
<dbReference type="KEGG" id="bwh:A9C19_18390"/>
<dbReference type="STRING" id="1547283.A9C19_18390"/>
<protein>
    <submittedName>
        <fullName evidence="1">Uncharacterized protein</fullName>
    </submittedName>
</protein>
<keyword evidence="2" id="KW-1185">Reference proteome</keyword>
<gene>
    <name evidence="1" type="ORF">A9C19_18390</name>
</gene>
<proteinExistence type="predicted"/>
<organism evidence="1 2">
    <name type="scientific">Bacillus weihaiensis</name>
    <dbReference type="NCBI Taxonomy" id="1547283"/>
    <lineage>
        <taxon>Bacteria</taxon>
        <taxon>Bacillati</taxon>
        <taxon>Bacillota</taxon>
        <taxon>Bacilli</taxon>
        <taxon>Bacillales</taxon>
        <taxon>Bacillaceae</taxon>
        <taxon>Bacillus</taxon>
    </lineage>
</organism>